<accession>A0A1G6GRH5</accession>
<protein>
    <submittedName>
        <fullName evidence="2">Endonuclease/Exonuclease/phosphatase family protein</fullName>
    </submittedName>
</protein>
<keyword evidence="2" id="KW-0378">Hydrolase</keyword>
<dbReference type="AlphaFoldDB" id="A0A1G6GRH5"/>
<proteinExistence type="predicted"/>
<dbReference type="GO" id="GO:0004519">
    <property type="term" value="F:endonuclease activity"/>
    <property type="evidence" value="ECO:0007669"/>
    <property type="project" value="UniProtKB-KW"/>
</dbReference>
<reference evidence="2 3" key="1">
    <citation type="submission" date="2016-09" db="EMBL/GenBank/DDBJ databases">
        <authorList>
            <person name="Capua I."/>
            <person name="De Benedictis P."/>
            <person name="Joannis T."/>
            <person name="Lombin L.H."/>
            <person name="Cattoli G."/>
        </authorList>
    </citation>
    <scope>NUCLEOTIDE SEQUENCE [LARGE SCALE GENOMIC DNA]</scope>
    <source>
        <strain evidence="2 3">A7P-90m</strain>
    </source>
</reference>
<evidence type="ECO:0000313" key="3">
    <source>
        <dbReference type="Proteomes" id="UP000199452"/>
    </source>
</evidence>
<feature type="domain" description="Endonuclease/exonuclease/phosphatase" evidence="1">
    <location>
        <begin position="29"/>
        <end position="338"/>
    </location>
</feature>
<dbReference type="PANTHER" id="PTHR42834">
    <property type="entry name" value="ENDONUCLEASE/EXONUCLEASE/PHOSPHATASE FAMILY PROTEIN (AFU_ORTHOLOGUE AFUA_3G09210)"/>
    <property type="match status" value="1"/>
</dbReference>
<sequence length="340" mass="39330">MRTFFIVLYSFFCIGSLCGQDSTKIDMLWYNVENLFDPFHDTLKLDQEFTIEGARHWSWNKMEKKIDGICKVLVASGKFEPPLIVGLCEVENRFVLNRLVYNSPLSKFEYRIVHAESPDFRGIDVALLYRSKRLWLKNSRFIRSYEFDDHPSRDILYAKFLVDGTDSLHIFLNHWPSKYGGELETEHARSYAATILSMAVDSVLRCDSMANIVVMGDFNDEATNVEVAKILKTRTHLEPKSHNKTLVNLSSLLYANGMGTHKYQGRWAVIDQVMVSEALLSEYNALRVPMSSCKVFDAPFLLERDDAYTGQRPFRTFIGFRYHGGFSDHLPVLLTIRRQY</sequence>
<gene>
    <name evidence="2" type="ORF">SAMN05216323_100338</name>
</gene>
<dbReference type="SUPFAM" id="SSF56219">
    <property type="entry name" value="DNase I-like"/>
    <property type="match status" value="1"/>
</dbReference>
<evidence type="ECO:0000313" key="2">
    <source>
        <dbReference type="EMBL" id="SDB84335.1"/>
    </source>
</evidence>
<dbReference type="Proteomes" id="UP000199452">
    <property type="component" value="Unassembled WGS sequence"/>
</dbReference>
<dbReference type="STRING" id="1640674.SAMN05216323_100338"/>
<keyword evidence="2" id="KW-0269">Exonuclease</keyword>
<dbReference type="InterPro" id="IPR036691">
    <property type="entry name" value="Endo/exonu/phosph_ase_sf"/>
</dbReference>
<name>A0A1G6GRH5_9BACT</name>
<dbReference type="OrthoDB" id="9802724at2"/>
<dbReference type="GO" id="GO:0004527">
    <property type="term" value="F:exonuclease activity"/>
    <property type="evidence" value="ECO:0007669"/>
    <property type="project" value="UniProtKB-KW"/>
</dbReference>
<evidence type="ECO:0000259" key="1">
    <source>
        <dbReference type="Pfam" id="PF19580"/>
    </source>
</evidence>
<dbReference type="RefSeq" id="WP_125869723.1">
    <property type="nucleotide sequence ID" value="NZ_FMYP01000003.1"/>
</dbReference>
<organism evidence="2 3">
    <name type="scientific">Williamwhitmania taraxaci</name>
    <dbReference type="NCBI Taxonomy" id="1640674"/>
    <lineage>
        <taxon>Bacteria</taxon>
        <taxon>Pseudomonadati</taxon>
        <taxon>Bacteroidota</taxon>
        <taxon>Bacteroidia</taxon>
        <taxon>Bacteroidales</taxon>
        <taxon>Williamwhitmaniaceae</taxon>
        <taxon>Williamwhitmania</taxon>
    </lineage>
</organism>
<dbReference type="Gene3D" id="3.60.10.10">
    <property type="entry name" value="Endonuclease/exonuclease/phosphatase"/>
    <property type="match status" value="1"/>
</dbReference>
<dbReference type="PANTHER" id="PTHR42834:SF1">
    <property type="entry name" value="ENDONUCLEASE_EXONUCLEASE_PHOSPHATASE FAMILY PROTEIN (AFU_ORTHOLOGUE AFUA_3G09210)"/>
    <property type="match status" value="1"/>
</dbReference>
<keyword evidence="3" id="KW-1185">Reference proteome</keyword>
<keyword evidence="2" id="KW-0255">Endonuclease</keyword>
<dbReference type="EMBL" id="FMYP01000003">
    <property type="protein sequence ID" value="SDB84335.1"/>
    <property type="molecule type" value="Genomic_DNA"/>
</dbReference>
<dbReference type="Pfam" id="PF19580">
    <property type="entry name" value="Exo_endo_phos_3"/>
    <property type="match status" value="1"/>
</dbReference>
<dbReference type="InterPro" id="IPR005135">
    <property type="entry name" value="Endo/exonuclease/phosphatase"/>
</dbReference>
<keyword evidence="2" id="KW-0540">Nuclease</keyword>